<proteinExistence type="predicted"/>
<organism evidence="2 3">
    <name type="scientific">Oryza sativa subsp. japonica</name>
    <name type="common">Rice</name>
    <dbReference type="NCBI Taxonomy" id="39947"/>
    <lineage>
        <taxon>Eukaryota</taxon>
        <taxon>Viridiplantae</taxon>
        <taxon>Streptophyta</taxon>
        <taxon>Embryophyta</taxon>
        <taxon>Tracheophyta</taxon>
        <taxon>Spermatophyta</taxon>
        <taxon>Magnoliopsida</taxon>
        <taxon>Liliopsida</taxon>
        <taxon>Poales</taxon>
        <taxon>Poaceae</taxon>
        <taxon>BOP clade</taxon>
        <taxon>Oryzoideae</taxon>
        <taxon>Oryzeae</taxon>
        <taxon>Oryzinae</taxon>
        <taxon>Oryza</taxon>
        <taxon>Oryza sativa</taxon>
    </lineage>
</organism>
<protein>
    <submittedName>
        <fullName evidence="2">Uncharacterized protein</fullName>
    </submittedName>
</protein>
<sequence length="118" mass="13231">MPQARSSGARDMDGDARVLVRGSRRTERKSQGKEEKESERHRKAIRSRAEVVARRTKGVTMREGGDDSGRDGQGRPWQRQQTRAAMGTAAADEDGELQRRQQLVNHGEKGYGLVVMRV</sequence>
<feature type="compositionally biased region" description="Basic and acidic residues" evidence="1">
    <location>
        <begin position="63"/>
        <end position="73"/>
    </location>
</feature>
<name>Q852I8_ORYSJ</name>
<evidence type="ECO:0000313" key="2">
    <source>
        <dbReference type="EMBL" id="AAO37978.1"/>
    </source>
</evidence>
<feature type="compositionally biased region" description="Basic and acidic residues" evidence="1">
    <location>
        <begin position="8"/>
        <end position="40"/>
    </location>
</feature>
<accession>Q852I8</accession>
<dbReference type="AlphaFoldDB" id="Q852I8"/>
<evidence type="ECO:0000256" key="1">
    <source>
        <dbReference type="SAM" id="MobiDB-lite"/>
    </source>
</evidence>
<reference evidence="3" key="2">
    <citation type="journal article" date="2008" name="Nucleic Acids Res.">
        <title>The rice annotation project database (RAP-DB): 2008 update.</title>
        <authorList>
            <consortium name="The rice annotation project (RAP)"/>
        </authorList>
    </citation>
    <scope>GENOME REANNOTATION</scope>
    <source>
        <strain evidence="3">cv. Nipponbare</strain>
    </source>
</reference>
<gene>
    <name evidence="2" type="primary">OSJNBb0060J21.36</name>
</gene>
<dbReference type="EMBL" id="AC090871">
    <property type="protein sequence ID" value="AAO37978.1"/>
    <property type="molecule type" value="Genomic_DNA"/>
</dbReference>
<feature type="region of interest" description="Disordered" evidence="1">
    <location>
        <begin position="1"/>
        <end position="97"/>
    </location>
</feature>
<evidence type="ECO:0000313" key="3">
    <source>
        <dbReference type="Proteomes" id="UP000000763"/>
    </source>
</evidence>
<dbReference type="Proteomes" id="UP000000763">
    <property type="component" value="Chromosome 3"/>
</dbReference>
<reference evidence="3" key="1">
    <citation type="journal article" date="2005" name="Nature">
        <title>The map-based sequence of the rice genome.</title>
        <authorList>
            <consortium name="International rice genome sequencing project (IRGSP)"/>
            <person name="Matsumoto T."/>
            <person name="Wu J."/>
            <person name="Kanamori H."/>
            <person name="Katayose Y."/>
            <person name="Fujisawa M."/>
            <person name="Namiki N."/>
            <person name="Mizuno H."/>
            <person name="Yamamoto K."/>
            <person name="Antonio B.A."/>
            <person name="Baba T."/>
            <person name="Sakata K."/>
            <person name="Nagamura Y."/>
            <person name="Aoki H."/>
            <person name="Arikawa K."/>
            <person name="Arita K."/>
            <person name="Bito T."/>
            <person name="Chiden Y."/>
            <person name="Fujitsuka N."/>
            <person name="Fukunaka R."/>
            <person name="Hamada M."/>
            <person name="Harada C."/>
            <person name="Hayashi A."/>
            <person name="Hijishita S."/>
            <person name="Honda M."/>
            <person name="Hosokawa S."/>
            <person name="Ichikawa Y."/>
            <person name="Idonuma A."/>
            <person name="Iijima M."/>
            <person name="Ikeda M."/>
            <person name="Ikeno M."/>
            <person name="Ito K."/>
            <person name="Ito S."/>
            <person name="Ito T."/>
            <person name="Ito Y."/>
            <person name="Ito Y."/>
            <person name="Iwabuchi A."/>
            <person name="Kamiya K."/>
            <person name="Karasawa W."/>
            <person name="Kurita K."/>
            <person name="Katagiri S."/>
            <person name="Kikuta A."/>
            <person name="Kobayashi H."/>
            <person name="Kobayashi N."/>
            <person name="Machita K."/>
            <person name="Maehara T."/>
            <person name="Masukawa M."/>
            <person name="Mizubayashi T."/>
            <person name="Mukai Y."/>
            <person name="Nagasaki H."/>
            <person name="Nagata Y."/>
            <person name="Naito S."/>
            <person name="Nakashima M."/>
            <person name="Nakama Y."/>
            <person name="Nakamichi Y."/>
            <person name="Nakamura M."/>
            <person name="Meguro A."/>
            <person name="Negishi M."/>
            <person name="Ohta I."/>
            <person name="Ohta T."/>
            <person name="Okamoto M."/>
            <person name="Ono N."/>
            <person name="Saji S."/>
            <person name="Sakaguchi M."/>
            <person name="Sakai K."/>
            <person name="Shibata M."/>
            <person name="Shimokawa T."/>
            <person name="Song J."/>
            <person name="Takazaki Y."/>
            <person name="Terasawa K."/>
            <person name="Tsugane M."/>
            <person name="Tsuji K."/>
            <person name="Ueda S."/>
            <person name="Waki K."/>
            <person name="Yamagata H."/>
            <person name="Yamamoto M."/>
            <person name="Yamamoto S."/>
            <person name="Yamane H."/>
            <person name="Yoshiki S."/>
            <person name="Yoshihara R."/>
            <person name="Yukawa K."/>
            <person name="Zhong H."/>
            <person name="Yano M."/>
            <person name="Yuan Q."/>
            <person name="Ouyang S."/>
            <person name="Liu J."/>
            <person name="Jones K.M."/>
            <person name="Gansberger K."/>
            <person name="Moffat K."/>
            <person name="Hill J."/>
            <person name="Bera J."/>
            <person name="Fadrosh D."/>
            <person name="Jin S."/>
            <person name="Johri S."/>
            <person name="Kim M."/>
            <person name="Overton L."/>
            <person name="Reardon M."/>
            <person name="Tsitrin T."/>
            <person name="Vuong H."/>
            <person name="Weaver B."/>
            <person name="Ciecko A."/>
            <person name="Tallon L."/>
            <person name="Jackson J."/>
            <person name="Pai G."/>
            <person name="Aken S.V."/>
            <person name="Utterback T."/>
            <person name="Reidmuller S."/>
            <person name="Feldblyum T."/>
            <person name="Hsiao J."/>
            <person name="Zismann V."/>
            <person name="Iobst S."/>
            <person name="de Vazeille A.R."/>
            <person name="Buell C.R."/>
            <person name="Ying K."/>
            <person name="Li Y."/>
            <person name="Lu T."/>
            <person name="Huang Y."/>
            <person name="Zhao Q."/>
            <person name="Feng Q."/>
            <person name="Zhang L."/>
            <person name="Zhu J."/>
            <person name="Weng Q."/>
            <person name="Mu J."/>
            <person name="Lu Y."/>
            <person name="Fan D."/>
            <person name="Liu Y."/>
            <person name="Guan J."/>
            <person name="Zhang Y."/>
            <person name="Yu S."/>
            <person name="Liu X."/>
            <person name="Zhang Y."/>
            <person name="Hong G."/>
            <person name="Han B."/>
            <person name="Choisne N."/>
            <person name="Demange N."/>
            <person name="Orjeda G."/>
            <person name="Samain S."/>
            <person name="Cattolico L."/>
            <person name="Pelletier E."/>
            <person name="Couloux A."/>
            <person name="Segurens B."/>
            <person name="Wincker P."/>
            <person name="D'Hont A."/>
            <person name="Scarpelli C."/>
            <person name="Weissenbach J."/>
            <person name="Salanoubat M."/>
            <person name="Quetier F."/>
            <person name="Yu Y."/>
            <person name="Kim H.R."/>
            <person name="Rambo T."/>
            <person name="Currie J."/>
            <person name="Collura K."/>
            <person name="Luo M."/>
            <person name="Yang T."/>
            <person name="Ammiraju J.S.S."/>
            <person name="Engler F."/>
            <person name="Soderlund C."/>
            <person name="Wing R.A."/>
            <person name="Palmer L.E."/>
            <person name="de la Bastide M."/>
            <person name="Spiegel L."/>
            <person name="Nascimento L."/>
            <person name="Zutavern T."/>
            <person name="O'Shaughnessy A."/>
            <person name="Dike S."/>
            <person name="Dedhia N."/>
            <person name="Preston R."/>
            <person name="Balija V."/>
            <person name="McCombie W.R."/>
            <person name="Chow T."/>
            <person name="Chen H."/>
            <person name="Chung M."/>
            <person name="Chen C."/>
            <person name="Shaw J."/>
            <person name="Wu H."/>
            <person name="Hsiao K."/>
            <person name="Chao Y."/>
            <person name="Chu M."/>
            <person name="Cheng C."/>
            <person name="Hour A."/>
            <person name="Lee P."/>
            <person name="Lin S."/>
            <person name="Lin Y."/>
            <person name="Liou J."/>
            <person name="Liu S."/>
            <person name="Hsing Y."/>
            <person name="Raghuvanshi S."/>
            <person name="Mohanty A."/>
            <person name="Bharti A.K."/>
            <person name="Gaur A."/>
            <person name="Gupta V."/>
            <person name="Kumar D."/>
            <person name="Ravi V."/>
            <person name="Vij S."/>
            <person name="Kapur A."/>
            <person name="Khurana P."/>
            <person name="Khurana P."/>
            <person name="Khurana J.P."/>
            <person name="Tyagi A.K."/>
            <person name="Gaikwad K."/>
            <person name="Singh A."/>
            <person name="Dalal V."/>
            <person name="Srivastava S."/>
            <person name="Dixit A."/>
            <person name="Pal A.K."/>
            <person name="Ghazi I.A."/>
            <person name="Yadav M."/>
            <person name="Pandit A."/>
            <person name="Bhargava A."/>
            <person name="Sureshbabu K."/>
            <person name="Batra K."/>
            <person name="Sharma T.R."/>
            <person name="Mohapatra T."/>
            <person name="Singh N.K."/>
            <person name="Messing J."/>
            <person name="Nelson A.B."/>
            <person name="Fuks G."/>
            <person name="Kavchok S."/>
            <person name="Keizer G."/>
            <person name="Linton E."/>
            <person name="Llaca V."/>
            <person name="Song R."/>
            <person name="Tanyolac B."/>
            <person name="Young S."/>
            <person name="Ho-Il K."/>
            <person name="Hahn J.H."/>
            <person name="Sangsakoo G."/>
            <person name="Vanavichit A."/>
            <person name="de Mattos Luiz.A.T."/>
            <person name="Zimmer P.D."/>
            <person name="Malone G."/>
            <person name="Dellagostin O."/>
            <person name="de Oliveira A.C."/>
            <person name="Bevan M."/>
            <person name="Bancroft I."/>
            <person name="Minx P."/>
            <person name="Cordum H."/>
            <person name="Wilson R."/>
            <person name="Cheng Z."/>
            <person name="Jin W."/>
            <person name="Jiang J."/>
            <person name="Leong S.A."/>
            <person name="Iwama H."/>
            <person name="Gojobori T."/>
            <person name="Itoh T."/>
            <person name="Niimura Y."/>
            <person name="Fujii Y."/>
            <person name="Habara T."/>
            <person name="Sakai H."/>
            <person name="Sato Y."/>
            <person name="Wilson G."/>
            <person name="Kumar K."/>
            <person name="McCouch S."/>
            <person name="Juretic N."/>
            <person name="Hoen D."/>
            <person name="Wright S."/>
            <person name="Bruskiewich R."/>
            <person name="Bureau T."/>
            <person name="Miyao A."/>
            <person name="Hirochika H."/>
            <person name="Nishikawa T."/>
            <person name="Kadowaki K."/>
            <person name="Sugiura M."/>
            <person name="Burr B."/>
            <person name="Sasaki T."/>
        </authorList>
    </citation>
    <scope>NUCLEOTIDE SEQUENCE [LARGE SCALE GENOMIC DNA]</scope>
    <source>
        <strain evidence="3">cv. Nipponbare</strain>
    </source>
</reference>